<feature type="transmembrane region" description="Helical" evidence="1">
    <location>
        <begin position="104"/>
        <end position="127"/>
    </location>
</feature>
<organism evidence="3 4">
    <name type="scientific">Halalkalibacter suaedae</name>
    <dbReference type="NCBI Taxonomy" id="2822140"/>
    <lineage>
        <taxon>Bacteria</taxon>
        <taxon>Bacillati</taxon>
        <taxon>Bacillota</taxon>
        <taxon>Bacilli</taxon>
        <taxon>Bacillales</taxon>
        <taxon>Bacillaceae</taxon>
        <taxon>Halalkalibacter</taxon>
    </lineage>
</organism>
<feature type="transmembrane region" description="Helical" evidence="1">
    <location>
        <begin position="171"/>
        <end position="192"/>
    </location>
</feature>
<evidence type="ECO:0000313" key="3">
    <source>
        <dbReference type="EMBL" id="MBP3951565.1"/>
    </source>
</evidence>
<evidence type="ECO:0000313" key="4">
    <source>
        <dbReference type="Proteomes" id="UP000678228"/>
    </source>
</evidence>
<gene>
    <name evidence="3" type="ORF">J7W16_10495</name>
</gene>
<keyword evidence="4" id="KW-1185">Reference proteome</keyword>
<dbReference type="InterPro" id="IPR012963">
    <property type="entry name" value="HAAS_TM"/>
</dbReference>
<dbReference type="EMBL" id="JAGKSQ010000004">
    <property type="protein sequence ID" value="MBP3951565.1"/>
    <property type="molecule type" value="Genomic_DNA"/>
</dbReference>
<keyword evidence="1" id="KW-0472">Membrane</keyword>
<feature type="transmembrane region" description="Helical" evidence="1">
    <location>
        <begin position="139"/>
        <end position="159"/>
    </location>
</feature>
<dbReference type="PANTHER" id="PTHR41307:SF1">
    <property type="entry name" value="MEMBRANE PROTEIN"/>
    <property type="match status" value="1"/>
</dbReference>
<protein>
    <recommendedName>
        <fullName evidence="2">HAAS transmembrane region domain-containing protein</fullName>
    </recommendedName>
</protein>
<keyword evidence="1" id="KW-1133">Transmembrane helix</keyword>
<dbReference type="Gene3D" id="1.10.1900.10">
    <property type="entry name" value="c-terminal domain of poly(a) binding protein"/>
    <property type="match status" value="1"/>
</dbReference>
<evidence type="ECO:0000256" key="1">
    <source>
        <dbReference type="SAM" id="Phobius"/>
    </source>
</evidence>
<dbReference type="Pfam" id="PF08006">
    <property type="entry name" value="HAAS_TM"/>
    <property type="match status" value="1"/>
</dbReference>
<sequence>MRLSKQSSEFLGNLRVYLFSSGKNEGEIEEIVAELEDHLYEAEKQGKNIEDITGKTPKEYMKNIANEMKFDLTGWLKYIPILILGVYSYHLLGDALNGGVKYSLLELIGDSVILIIFLLLTIITFKYVASTKISKTNEYLLFALLGFTPLVLFVGLLLFDRSFETPTIHFNQAGNVATIIVTIMVFIGISVWSKTWISIILPLILFVPEILINTTNLSEERRLILTSIATPLLFLIYFLIVLKMEKRKEQNV</sequence>
<accession>A0A941ANF4</accession>
<evidence type="ECO:0000259" key="2">
    <source>
        <dbReference type="Pfam" id="PF08006"/>
    </source>
</evidence>
<dbReference type="RefSeq" id="WP_210597270.1">
    <property type="nucleotide sequence ID" value="NZ_JAGKSQ010000004.1"/>
</dbReference>
<comment type="caution">
    <text evidence="3">The sequence shown here is derived from an EMBL/GenBank/DDBJ whole genome shotgun (WGS) entry which is preliminary data.</text>
</comment>
<dbReference type="SUPFAM" id="SSF158560">
    <property type="entry name" value="BH3980-like"/>
    <property type="match status" value="1"/>
</dbReference>
<feature type="transmembrane region" description="Helical" evidence="1">
    <location>
        <begin position="223"/>
        <end position="242"/>
    </location>
</feature>
<dbReference type="Proteomes" id="UP000678228">
    <property type="component" value="Unassembled WGS sequence"/>
</dbReference>
<proteinExistence type="predicted"/>
<dbReference type="AlphaFoldDB" id="A0A941ANF4"/>
<keyword evidence="1" id="KW-0812">Transmembrane</keyword>
<feature type="transmembrane region" description="Helical" evidence="1">
    <location>
        <begin position="75"/>
        <end position="92"/>
    </location>
</feature>
<feature type="transmembrane region" description="Helical" evidence="1">
    <location>
        <begin position="199"/>
        <end position="217"/>
    </location>
</feature>
<dbReference type="PANTHER" id="PTHR41307">
    <property type="entry name" value="MEMBRANE PROTEIN-RELATED"/>
    <property type="match status" value="1"/>
</dbReference>
<name>A0A941ANF4_9BACI</name>
<feature type="domain" description="HAAS transmembrane region" evidence="2">
    <location>
        <begin position="89"/>
        <end position="204"/>
    </location>
</feature>
<reference evidence="3" key="1">
    <citation type="submission" date="2021-03" db="EMBL/GenBank/DDBJ databases">
        <title>Bacillus suaedae sp. nov., isolated from Suaeda aralocaspica.</title>
        <authorList>
            <person name="Lei R.F.R."/>
        </authorList>
    </citation>
    <scope>NUCLEOTIDE SEQUENCE</scope>
    <source>
        <strain evidence="3">YZJH907-2</strain>
    </source>
</reference>